<evidence type="ECO:0000256" key="1">
    <source>
        <dbReference type="SAM" id="MobiDB-lite"/>
    </source>
</evidence>
<feature type="region of interest" description="Disordered" evidence="1">
    <location>
        <begin position="41"/>
        <end position="88"/>
    </location>
</feature>
<dbReference type="AlphaFoldDB" id="A0AAW0FTK1"/>
<keyword evidence="3" id="KW-1185">Reference proteome</keyword>
<protein>
    <submittedName>
        <fullName evidence="2">Uncharacterized protein</fullName>
    </submittedName>
</protein>
<reference evidence="2 3" key="1">
    <citation type="submission" date="2022-09" db="EMBL/GenBank/DDBJ databases">
        <authorList>
            <person name="Palmer J.M."/>
        </authorList>
    </citation>
    <scope>NUCLEOTIDE SEQUENCE [LARGE SCALE GENOMIC DNA]</scope>
    <source>
        <strain evidence="2 3">DSM 7382</strain>
    </source>
</reference>
<proteinExistence type="predicted"/>
<name>A0AAW0FTK1_9APHY</name>
<gene>
    <name evidence="2" type="ORF">QCA50_012755</name>
</gene>
<dbReference type="Proteomes" id="UP001385951">
    <property type="component" value="Unassembled WGS sequence"/>
</dbReference>
<evidence type="ECO:0000313" key="2">
    <source>
        <dbReference type="EMBL" id="KAK7684111.1"/>
    </source>
</evidence>
<organism evidence="2 3">
    <name type="scientific">Cerrena zonata</name>
    <dbReference type="NCBI Taxonomy" id="2478898"/>
    <lineage>
        <taxon>Eukaryota</taxon>
        <taxon>Fungi</taxon>
        <taxon>Dikarya</taxon>
        <taxon>Basidiomycota</taxon>
        <taxon>Agaricomycotina</taxon>
        <taxon>Agaricomycetes</taxon>
        <taxon>Polyporales</taxon>
        <taxon>Cerrenaceae</taxon>
        <taxon>Cerrena</taxon>
    </lineage>
</organism>
<comment type="caution">
    <text evidence="2">The sequence shown here is derived from an EMBL/GenBank/DDBJ whole genome shotgun (WGS) entry which is preliminary data.</text>
</comment>
<accession>A0AAW0FTK1</accession>
<sequence>MLHQQVDLKKEILNGDEYVYTSDNENEDAVEYVEEIDDAQFKGELSEDDEDLDMDDLQDDYEDSESENDDALDQSDVEGNSDIDADGATFKDDVMLDDDDLVDAESASKLKKHLKSLKKNN</sequence>
<dbReference type="EMBL" id="JASBNA010000027">
    <property type="protein sequence ID" value="KAK7684111.1"/>
    <property type="molecule type" value="Genomic_DNA"/>
</dbReference>
<feature type="compositionally biased region" description="Acidic residues" evidence="1">
    <location>
        <begin position="46"/>
        <end position="85"/>
    </location>
</feature>
<evidence type="ECO:0000313" key="3">
    <source>
        <dbReference type="Proteomes" id="UP001385951"/>
    </source>
</evidence>